<name>A0AAD8Q0X8_9PEZI</name>
<accession>A0AAD8Q0X8</accession>
<evidence type="ECO:0000313" key="2">
    <source>
        <dbReference type="EMBL" id="KAK1593322.1"/>
    </source>
</evidence>
<gene>
    <name evidence="2" type="ORF">LY79DRAFT_184145</name>
</gene>
<evidence type="ECO:0000256" key="1">
    <source>
        <dbReference type="SAM" id="SignalP"/>
    </source>
</evidence>
<dbReference type="RefSeq" id="XP_060414633.1">
    <property type="nucleotide sequence ID" value="XM_060551336.1"/>
</dbReference>
<keyword evidence="1" id="KW-0732">Signal</keyword>
<comment type="caution">
    <text evidence="2">The sequence shown here is derived from an EMBL/GenBank/DDBJ whole genome shotgun (WGS) entry which is preliminary data.</text>
</comment>
<dbReference type="GeneID" id="85435576"/>
<protein>
    <recommendedName>
        <fullName evidence="4">Secreted protein</fullName>
    </recommendedName>
</protein>
<keyword evidence="3" id="KW-1185">Reference proteome</keyword>
<proteinExistence type="predicted"/>
<sequence>MPACLPRQLLLLLLLGTRWNWLPPQYKYVPSVDLSPTMRTQGHKSCEIHAPTSVHSTKEKGYGCGWTFRCLVVCITPPFGYYTVLITMCEYIGR</sequence>
<evidence type="ECO:0008006" key="4">
    <source>
        <dbReference type="Google" id="ProtNLM"/>
    </source>
</evidence>
<dbReference type="AlphaFoldDB" id="A0AAD8Q0X8"/>
<organism evidence="2 3">
    <name type="scientific">Colletotrichum navitas</name>
    <dbReference type="NCBI Taxonomy" id="681940"/>
    <lineage>
        <taxon>Eukaryota</taxon>
        <taxon>Fungi</taxon>
        <taxon>Dikarya</taxon>
        <taxon>Ascomycota</taxon>
        <taxon>Pezizomycotina</taxon>
        <taxon>Sordariomycetes</taxon>
        <taxon>Hypocreomycetidae</taxon>
        <taxon>Glomerellales</taxon>
        <taxon>Glomerellaceae</taxon>
        <taxon>Colletotrichum</taxon>
        <taxon>Colletotrichum graminicola species complex</taxon>
    </lineage>
</organism>
<dbReference type="EMBL" id="JAHLJV010000026">
    <property type="protein sequence ID" value="KAK1593322.1"/>
    <property type="molecule type" value="Genomic_DNA"/>
</dbReference>
<evidence type="ECO:0000313" key="3">
    <source>
        <dbReference type="Proteomes" id="UP001230504"/>
    </source>
</evidence>
<feature type="signal peptide" evidence="1">
    <location>
        <begin position="1"/>
        <end position="19"/>
    </location>
</feature>
<dbReference type="Proteomes" id="UP001230504">
    <property type="component" value="Unassembled WGS sequence"/>
</dbReference>
<reference evidence="2" key="1">
    <citation type="submission" date="2021-06" db="EMBL/GenBank/DDBJ databases">
        <title>Comparative genomics, transcriptomics and evolutionary studies reveal genomic signatures of adaptation to plant cell wall in hemibiotrophic fungi.</title>
        <authorList>
            <consortium name="DOE Joint Genome Institute"/>
            <person name="Baroncelli R."/>
            <person name="Diaz J.F."/>
            <person name="Benocci T."/>
            <person name="Peng M."/>
            <person name="Battaglia E."/>
            <person name="Haridas S."/>
            <person name="Andreopoulos W."/>
            <person name="Labutti K."/>
            <person name="Pangilinan J."/>
            <person name="Floch G.L."/>
            <person name="Makela M.R."/>
            <person name="Henrissat B."/>
            <person name="Grigoriev I.V."/>
            <person name="Crouch J.A."/>
            <person name="De Vries R.P."/>
            <person name="Sukno S.A."/>
            <person name="Thon M.R."/>
        </authorList>
    </citation>
    <scope>NUCLEOTIDE SEQUENCE</scope>
    <source>
        <strain evidence="2">CBS 125086</strain>
    </source>
</reference>
<feature type="chain" id="PRO_5042190315" description="Secreted protein" evidence="1">
    <location>
        <begin position="20"/>
        <end position="94"/>
    </location>
</feature>